<dbReference type="PANTHER" id="PTHR43201">
    <property type="entry name" value="ACYL-COA SYNTHETASE"/>
    <property type="match status" value="1"/>
</dbReference>
<comment type="caution">
    <text evidence="5">The sequence shown here is derived from an EMBL/GenBank/DDBJ whole genome shotgun (WGS) entry which is preliminary data.</text>
</comment>
<evidence type="ECO:0000313" key="6">
    <source>
        <dbReference type="Proteomes" id="UP001595836"/>
    </source>
</evidence>
<proteinExistence type="inferred from homology"/>
<evidence type="ECO:0000259" key="3">
    <source>
        <dbReference type="Pfam" id="PF00501"/>
    </source>
</evidence>
<keyword evidence="2" id="KW-0436">Ligase</keyword>
<dbReference type="Gene3D" id="3.40.50.12780">
    <property type="entry name" value="N-terminal domain of ligase-like"/>
    <property type="match status" value="1"/>
</dbReference>
<keyword evidence="6" id="KW-1185">Reference proteome</keyword>
<protein>
    <submittedName>
        <fullName evidence="5">Class I adenylate-forming enzyme family protein</fullName>
    </submittedName>
</protein>
<name>A0ABV9PPE5_9ACTN</name>
<dbReference type="PROSITE" id="PS00455">
    <property type="entry name" value="AMP_BINDING"/>
    <property type="match status" value="1"/>
</dbReference>
<evidence type="ECO:0000256" key="1">
    <source>
        <dbReference type="ARBA" id="ARBA00006432"/>
    </source>
</evidence>
<dbReference type="InterPro" id="IPR045851">
    <property type="entry name" value="AMP-bd_C_sf"/>
</dbReference>
<dbReference type="PANTHER" id="PTHR43201:SF5">
    <property type="entry name" value="MEDIUM-CHAIN ACYL-COA LIGASE ACSF2, MITOCHONDRIAL"/>
    <property type="match status" value="1"/>
</dbReference>
<evidence type="ECO:0000259" key="4">
    <source>
        <dbReference type="Pfam" id="PF13193"/>
    </source>
</evidence>
<dbReference type="Proteomes" id="UP001595836">
    <property type="component" value="Unassembled WGS sequence"/>
</dbReference>
<reference evidence="6" key="1">
    <citation type="journal article" date="2019" name="Int. J. Syst. Evol. Microbiol.">
        <title>The Global Catalogue of Microorganisms (GCM) 10K type strain sequencing project: providing services to taxonomists for standard genome sequencing and annotation.</title>
        <authorList>
            <consortium name="The Broad Institute Genomics Platform"/>
            <consortium name="The Broad Institute Genome Sequencing Center for Infectious Disease"/>
            <person name="Wu L."/>
            <person name="Ma J."/>
        </authorList>
    </citation>
    <scope>NUCLEOTIDE SEQUENCE [LARGE SCALE GENOMIC DNA]</scope>
    <source>
        <strain evidence="6">JCM 11882</strain>
    </source>
</reference>
<comment type="similarity">
    <text evidence="1">Belongs to the ATP-dependent AMP-binding enzyme family.</text>
</comment>
<organism evidence="5 6">
    <name type="scientific">Dietzia aurantiaca</name>
    <dbReference type="NCBI Taxonomy" id="983873"/>
    <lineage>
        <taxon>Bacteria</taxon>
        <taxon>Bacillati</taxon>
        <taxon>Actinomycetota</taxon>
        <taxon>Actinomycetes</taxon>
        <taxon>Mycobacteriales</taxon>
        <taxon>Dietziaceae</taxon>
        <taxon>Dietzia</taxon>
    </lineage>
</organism>
<accession>A0ABV9PPE5</accession>
<dbReference type="InterPro" id="IPR025110">
    <property type="entry name" value="AMP-bd_C"/>
</dbReference>
<dbReference type="InterPro" id="IPR000873">
    <property type="entry name" value="AMP-dep_synth/lig_dom"/>
</dbReference>
<evidence type="ECO:0000313" key="5">
    <source>
        <dbReference type="EMBL" id="MFC4754139.1"/>
    </source>
</evidence>
<gene>
    <name evidence="5" type="ORF">ACFO7U_05000</name>
</gene>
<dbReference type="EMBL" id="JBHSHP010000012">
    <property type="protein sequence ID" value="MFC4754139.1"/>
    <property type="molecule type" value="Genomic_DNA"/>
</dbReference>
<evidence type="ECO:0000256" key="2">
    <source>
        <dbReference type="ARBA" id="ARBA00022598"/>
    </source>
</evidence>
<dbReference type="Pfam" id="PF00501">
    <property type="entry name" value="AMP-binding"/>
    <property type="match status" value="1"/>
</dbReference>
<dbReference type="RefSeq" id="WP_344987963.1">
    <property type="nucleotide sequence ID" value="NZ_BAABCD010000002.1"/>
</dbReference>
<feature type="domain" description="AMP-binding enzyme C-terminal" evidence="4">
    <location>
        <begin position="404"/>
        <end position="479"/>
    </location>
</feature>
<feature type="domain" description="AMP-dependent synthetase/ligase" evidence="3">
    <location>
        <begin position="12"/>
        <end position="357"/>
    </location>
</feature>
<sequence length="492" mass="53123">MNITMILEMISQSAPDRESVVAGESRLTYARLSERAHAYAEQIREQAVDAVAYVGENSAEAIALVFGCAIAGVSYVPVNYRWTDEQLVGALARIAPAAVVTDERSAARVTGVDRVRPLDLDNGRAAGEPVAADTDSEFPAVLLFTSGTSGTPKAAILRNRHLVPYVISTVEFLNAGEDEAILVSVPPYHIAAVSSLLTSVYAGRKIVLLPAFGPAVWVETVRSEKVTQAMVVPTMLNRILDIVEADGQGLPALRHLSYGGGRMPVEVITRAMRLLPHVDLVNAYGLTETSSTITLLGPEDHRVAAASEDPAVRARLGSVGQALPSVEIVIRDETGADLDASEPGEIWVRGDQVSGEYTTHSAITDDGWYPTRDRGFLDADGFLFLQGRADDVIVRGGENIAPAEVEDRLLEHPGVDDAGVIGVPDDEWGERIEAFVVLGPGADVSPDELCAWVREGLRSTRVPSFVHFRDELPYNEMGKLLRRELRTDRVSV</sequence>
<dbReference type="SUPFAM" id="SSF56801">
    <property type="entry name" value="Acetyl-CoA synthetase-like"/>
    <property type="match status" value="1"/>
</dbReference>
<dbReference type="Gene3D" id="3.30.300.30">
    <property type="match status" value="1"/>
</dbReference>
<dbReference type="InterPro" id="IPR020845">
    <property type="entry name" value="AMP-binding_CS"/>
</dbReference>
<dbReference type="InterPro" id="IPR042099">
    <property type="entry name" value="ANL_N_sf"/>
</dbReference>
<dbReference type="Pfam" id="PF13193">
    <property type="entry name" value="AMP-binding_C"/>
    <property type="match status" value="1"/>
</dbReference>